<comment type="caution">
    <text evidence="1">The sequence shown here is derived from an EMBL/GenBank/DDBJ whole genome shotgun (WGS) entry which is preliminary data.</text>
</comment>
<dbReference type="Proteomes" id="UP001243375">
    <property type="component" value="Unassembled WGS sequence"/>
</dbReference>
<gene>
    <name evidence="1" type="ORF">QFC22_005622</name>
</gene>
<accession>A0ACC2WVA1</accession>
<evidence type="ECO:0000313" key="2">
    <source>
        <dbReference type="Proteomes" id="UP001243375"/>
    </source>
</evidence>
<organism evidence="1 2">
    <name type="scientific">Naganishia vaughanmartiniae</name>
    <dbReference type="NCBI Taxonomy" id="1424756"/>
    <lineage>
        <taxon>Eukaryota</taxon>
        <taxon>Fungi</taxon>
        <taxon>Dikarya</taxon>
        <taxon>Basidiomycota</taxon>
        <taxon>Agaricomycotina</taxon>
        <taxon>Tremellomycetes</taxon>
        <taxon>Filobasidiales</taxon>
        <taxon>Filobasidiaceae</taxon>
        <taxon>Naganishia</taxon>
    </lineage>
</organism>
<sequence>MISSFRDETTVTPSTHHITSSGNLISVHAKIQGPTAIVLHGRNIVEQDVILRGDLRGGGQGDEARALVMGRYCRVGEGSVLRPPGKISKGMGTTEAWPLAALQTARPKPSPSAAAGRS</sequence>
<proteinExistence type="predicted"/>
<name>A0ACC2WVA1_9TREE</name>
<evidence type="ECO:0000313" key="1">
    <source>
        <dbReference type="EMBL" id="KAJ9114746.1"/>
    </source>
</evidence>
<reference evidence="1" key="1">
    <citation type="submission" date="2023-04" db="EMBL/GenBank/DDBJ databases">
        <title>Draft Genome sequencing of Naganishia species isolated from polar environments using Oxford Nanopore Technology.</title>
        <authorList>
            <person name="Leo P."/>
            <person name="Venkateswaran K."/>
        </authorList>
    </citation>
    <scope>NUCLEOTIDE SEQUENCE</scope>
    <source>
        <strain evidence="1">MNA-CCFEE 5425</strain>
    </source>
</reference>
<keyword evidence="2" id="KW-1185">Reference proteome</keyword>
<dbReference type="EMBL" id="JASBWU010000018">
    <property type="protein sequence ID" value="KAJ9114746.1"/>
    <property type="molecule type" value="Genomic_DNA"/>
</dbReference>
<protein>
    <submittedName>
        <fullName evidence="1">Uncharacterized protein</fullName>
    </submittedName>
</protein>